<proteinExistence type="inferred from homology"/>
<protein>
    <recommendedName>
        <fullName evidence="13">HAUS augmin-like complex, subunit 1</fullName>
    </recommendedName>
</protein>
<gene>
    <name evidence="11" type="primary">haus1</name>
</gene>
<dbReference type="GO" id="GO:0005829">
    <property type="term" value="C:cytosol"/>
    <property type="evidence" value="ECO:0007669"/>
    <property type="project" value="TreeGrafter"/>
</dbReference>
<dbReference type="GO" id="GO:0070652">
    <property type="term" value="C:HAUS complex"/>
    <property type="evidence" value="ECO:0007669"/>
    <property type="project" value="InterPro"/>
</dbReference>
<dbReference type="GO" id="GO:0005874">
    <property type="term" value="C:microtubule"/>
    <property type="evidence" value="ECO:0007669"/>
    <property type="project" value="UniProtKB-KW"/>
</dbReference>
<name>A0A8D3B6N3_SCOMX</name>
<comment type="subcellular location">
    <subcellularLocation>
        <location evidence="1">Cytoplasm</location>
        <location evidence="1">Cytoskeleton</location>
        <location evidence="1">Spindle</location>
    </subcellularLocation>
</comment>
<dbReference type="GO" id="GO:0051301">
    <property type="term" value="P:cell division"/>
    <property type="evidence" value="ECO:0007669"/>
    <property type="project" value="UniProtKB-KW"/>
</dbReference>
<dbReference type="GO" id="GO:0051225">
    <property type="term" value="P:spindle assembly"/>
    <property type="evidence" value="ECO:0007669"/>
    <property type="project" value="InterPro"/>
</dbReference>
<keyword evidence="6" id="KW-0498">Mitosis</keyword>
<dbReference type="PANTHER" id="PTHR31570">
    <property type="entry name" value="HAUS AUGMIN-LIKE COMPLEX SUBUNIT 1"/>
    <property type="match status" value="1"/>
</dbReference>
<comment type="similarity">
    <text evidence="2">Belongs to the HAUS1 family.</text>
</comment>
<keyword evidence="5" id="KW-0493">Microtubule</keyword>
<dbReference type="InterPro" id="IPR026243">
    <property type="entry name" value="HAUS1"/>
</dbReference>
<dbReference type="GO" id="GO:0005819">
    <property type="term" value="C:spindle"/>
    <property type="evidence" value="ECO:0007669"/>
    <property type="project" value="UniProtKB-SubCell"/>
</dbReference>
<dbReference type="Ensembl" id="ENSSMAT00000029697.2">
    <property type="protein sequence ID" value="ENSSMAP00000029335.2"/>
    <property type="gene ID" value="ENSSMAG00000017950.2"/>
</dbReference>
<keyword evidence="3" id="KW-0963">Cytoplasm</keyword>
<feature type="coiled-coil region" evidence="10">
    <location>
        <begin position="189"/>
        <end position="223"/>
    </location>
</feature>
<dbReference type="Proteomes" id="UP000694558">
    <property type="component" value="Chromosome 4"/>
</dbReference>
<evidence type="ECO:0000256" key="10">
    <source>
        <dbReference type="SAM" id="Coils"/>
    </source>
</evidence>
<reference evidence="11" key="2">
    <citation type="submission" date="2025-08" db="UniProtKB">
        <authorList>
            <consortium name="Ensembl"/>
        </authorList>
    </citation>
    <scope>IDENTIFICATION</scope>
</reference>
<dbReference type="GO" id="GO:0007098">
    <property type="term" value="P:centrosome cycle"/>
    <property type="evidence" value="ECO:0007669"/>
    <property type="project" value="TreeGrafter"/>
</dbReference>
<sequence>LALAADEDHGSVVLLLRLLRAAEQLLFDGADVDDAGRFKRAVVHTYLTVSLSKQTVSNFGGWSDGEIFTPVHFRLRLSTPVNSWLGSVFGDQPVPQFEVNTRTVDVLYQLARSSEARCSDTALLTEDVRQKASEYQADGAHLQDVLLQGVGLSCASLSKPAADYLTALVDNAMVLGVRDTSLGSFMPAMNNLTNELLEAEKSNRRLERELKALRKRLGATLVLRSTLQEDINRTVKAQAAEGAKAEERLLNMDFVTAKAKELSNRRERAEAQLVSRNMDKSVTHQAVVQLSEEVTTLRQEIIPLKKKLEPYMDLSPAALDSQFEMKVDFK</sequence>
<evidence type="ECO:0000313" key="11">
    <source>
        <dbReference type="Ensembl" id="ENSSMAP00000029335.2"/>
    </source>
</evidence>
<evidence type="ECO:0000256" key="5">
    <source>
        <dbReference type="ARBA" id="ARBA00022701"/>
    </source>
</evidence>
<evidence type="ECO:0000256" key="8">
    <source>
        <dbReference type="ARBA" id="ARBA00023212"/>
    </source>
</evidence>
<evidence type="ECO:0000256" key="6">
    <source>
        <dbReference type="ARBA" id="ARBA00022776"/>
    </source>
</evidence>
<evidence type="ECO:0000256" key="7">
    <source>
        <dbReference type="ARBA" id="ARBA00023054"/>
    </source>
</evidence>
<organism evidence="11 12">
    <name type="scientific">Scophthalmus maximus</name>
    <name type="common">Turbot</name>
    <name type="synonym">Psetta maxima</name>
    <dbReference type="NCBI Taxonomy" id="52904"/>
    <lineage>
        <taxon>Eukaryota</taxon>
        <taxon>Metazoa</taxon>
        <taxon>Chordata</taxon>
        <taxon>Craniata</taxon>
        <taxon>Vertebrata</taxon>
        <taxon>Euteleostomi</taxon>
        <taxon>Actinopterygii</taxon>
        <taxon>Neopterygii</taxon>
        <taxon>Teleostei</taxon>
        <taxon>Neoteleostei</taxon>
        <taxon>Acanthomorphata</taxon>
        <taxon>Carangaria</taxon>
        <taxon>Pleuronectiformes</taxon>
        <taxon>Pleuronectoidei</taxon>
        <taxon>Scophthalmidae</taxon>
        <taxon>Scophthalmus</taxon>
    </lineage>
</organism>
<evidence type="ECO:0000256" key="3">
    <source>
        <dbReference type="ARBA" id="ARBA00022490"/>
    </source>
</evidence>
<dbReference type="Pfam" id="PF25762">
    <property type="entry name" value="HAUS1"/>
    <property type="match status" value="1"/>
</dbReference>
<evidence type="ECO:0000256" key="4">
    <source>
        <dbReference type="ARBA" id="ARBA00022618"/>
    </source>
</evidence>
<keyword evidence="4" id="KW-0132">Cell division</keyword>
<dbReference type="GeneTree" id="ENSGT00390000006029"/>
<feature type="coiled-coil region" evidence="10">
    <location>
        <begin position="252"/>
        <end position="279"/>
    </location>
</feature>
<evidence type="ECO:0000256" key="2">
    <source>
        <dbReference type="ARBA" id="ARBA00005479"/>
    </source>
</evidence>
<dbReference type="PANTHER" id="PTHR31570:SF1">
    <property type="entry name" value="HAUS AUGMIN-LIKE COMPLEX SUBUNIT 1"/>
    <property type="match status" value="1"/>
</dbReference>
<keyword evidence="8" id="KW-0206">Cytoskeleton</keyword>
<dbReference type="PRINTS" id="PR02087">
    <property type="entry name" value="HAUSAUGMINL1"/>
</dbReference>
<reference evidence="11" key="1">
    <citation type="submission" date="2023-05" db="EMBL/GenBank/DDBJ databases">
        <title>High-quality long-read genome of Scophthalmus maximus.</title>
        <authorList>
            <person name="Lien S."/>
            <person name="Martinez P."/>
        </authorList>
    </citation>
    <scope>NUCLEOTIDE SEQUENCE [LARGE SCALE GENOMIC DNA]</scope>
</reference>
<evidence type="ECO:0000256" key="9">
    <source>
        <dbReference type="ARBA" id="ARBA00023306"/>
    </source>
</evidence>
<evidence type="ECO:0000256" key="1">
    <source>
        <dbReference type="ARBA" id="ARBA00004186"/>
    </source>
</evidence>
<keyword evidence="9" id="KW-0131">Cell cycle</keyword>
<accession>A0A8D3B6N3</accession>
<dbReference type="AlphaFoldDB" id="A0A8D3B6N3"/>
<keyword evidence="7 10" id="KW-0175">Coiled coil</keyword>
<evidence type="ECO:0008006" key="13">
    <source>
        <dbReference type="Google" id="ProtNLM"/>
    </source>
</evidence>
<evidence type="ECO:0000313" key="12">
    <source>
        <dbReference type="Proteomes" id="UP000694558"/>
    </source>
</evidence>